<proteinExistence type="predicted"/>
<accession>A0A402B5J6</accession>
<comment type="caution">
    <text evidence="1">The sequence shown here is derived from an EMBL/GenBank/DDBJ whole genome shotgun (WGS) entry which is preliminary data.</text>
</comment>
<sequence>MAQTSGVIVNMAPDKSFTIKKANGSLVHFQCSERCQNSTPHMERHLKERANTDIYYMQAANGIFIAVDVD</sequence>
<dbReference type="Proteomes" id="UP000287171">
    <property type="component" value="Unassembled WGS sequence"/>
</dbReference>
<name>A0A402B5J6_9CHLR</name>
<dbReference type="AlphaFoldDB" id="A0A402B5J6"/>
<gene>
    <name evidence="1" type="ORF">KDA_20910</name>
</gene>
<keyword evidence="2" id="KW-1185">Reference proteome</keyword>
<dbReference type="EMBL" id="BIFT01000001">
    <property type="protein sequence ID" value="GCE26607.1"/>
    <property type="molecule type" value="Genomic_DNA"/>
</dbReference>
<organism evidence="1 2">
    <name type="scientific">Dictyobacter alpinus</name>
    <dbReference type="NCBI Taxonomy" id="2014873"/>
    <lineage>
        <taxon>Bacteria</taxon>
        <taxon>Bacillati</taxon>
        <taxon>Chloroflexota</taxon>
        <taxon>Ktedonobacteria</taxon>
        <taxon>Ktedonobacterales</taxon>
        <taxon>Dictyobacteraceae</taxon>
        <taxon>Dictyobacter</taxon>
    </lineage>
</organism>
<evidence type="ECO:0000313" key="2">
    <source>
        <dbReference type="Proteomes" id="UP000287171"/>
    </source>
</evidence>
<reference evidence="2" key="1">
    <citation type="submission" date="2018-12" db="EMBL/GenBank/DDBJ databases">
        <title>Tengunoibacter tsumagoiensis gen. nov., sp. nov., Dictyobacter kobayashii sp. nov., D. alpinus sp. nov., and D. joshuensis sp. nov. and description of Dictyobacteraceae fam. nov. within the order Ktedonobacterales isolated from Tengu-no-mugimeshi.</title>
        <authorList>
            <person name="Wang C.M."/>
            <person name="Zheng Y."/>
            <person name="Sakai Y."/>
            <person name="Toyoda A."/>
            <person name="Minakuchi Y."/>
            <person name="Abe K."/>
            <person name="Yokota A."/>
            <person name="Yabe S."/>
        </authorList>
    </citation>
    <scope>NUCLEOTIDE SEQUENCE [LARGE SCALE GENOMIC DNA]</scope>
    <source>
        <strain evidence="2">Uno16</strain>
    </source>
</reference>
<protein>
    <submittedName>
        <fullName evidence="1">Uncharacterized protein</fullName>
    </submittedName>
</protein>
<evidence type="ECO:0000313" key="1">
    <source>
        <dbReference type="EMBL" id="GCE26607.1"/>
    </source>
</evidence>